<organism evidence="2 3">
    <name type="scientific">Niastella populi</name>
    <dbReference type="NCBI Taxonomy" id="550983"/>
    <lineage>
        <taxon>Bacteria</taxon>
        <taxon>Pseudomonadati</taxon>
        <taxon>Bacteroidota</taxon>
        <taxon>Chitinophagia</taxon>
        <taxon>Chitinophagales</taxon>
        <taxon>Chitinophagaceae</taxon>
        <taxon>Niastella</taxon>
    </lineage>
</organism>
<protein>
    <recommendedName>
        <fullName evidence="4">G8 domain-containing protein</fullName>
    </recommendedName>
</protein>
<evidence type="ECO:0008006" key="4">
    <source>
        <dbReference type="Google" id="ProtNLM"/>
    </source>
</evidence>
<dbReference type="Proteomes" id="UP000192276">
    <property type="component" value="Unassembled WGS sequence"/>
</dbReference>
<dbReference type="RefSeq" id="WP_081163514.1">
    <property type="nucleotide sequence ID" value="NZ_LWBP01000089.1"/>
</dbReference>
<reference evidence="3" key="1">
    <citation type="submission" date="2016-04" db="EMBL/GenBank/DDBJ databases">
        <authorList>
            <person name="Chen L."/>
            <person name="Zhuang W."/>
            <person name="Wang G."/>
        </authorList>
    </citation>
    <scope>NUCLEOTIDE SEQUENCE [LARGE SCALE GENOMIC DNA]</scope>
    <source>
        <strain evidence="3">208</strain>
    </source>
</reference>
<dbReference type="STRING" id="550983.A4R26_15855"/>
<keyword evidence="1" id="KW-0732">Signal</keyword>
<keyword evidence="3" id="KW-1185">Reference proteome</keyword>
<feature type="chain" id="PRO_5013093939" description="G8 domain-containing protein" evidence="1">
    <location>
        <begin position="24"/>
        <end position="396"/>
    </location>
</feature>
<comment type="caution">
    <text evidence="2">The sequence shown here is derived from an EMBL/GenBank/DDBJ whole genome shotgun (WGS) entry which is preliminary data.</text>
</comment>
<feature type="signal peptide" evidence="1">
    <location>
        <begin position="1"/>
        <end position="23"/>
    </location>
</feature>
<gene>
    <name evidence="2" type="ORF">A4R26_15855</name>
</gene>
<evidence type="ECO:0000256" key="1">
    <source>
        <dbReference type="SAM" id="SignalP"/>
    </source>
</evidence>
<sequence>MKNIHLIFIFLLSGILISTASHGQTSWKGTVSSSWNTAANWTSGVPSSGVNVIIGDENFTGSYQPSISTPSACSSLTVGGEKAATLTIGKNLTVAGALTITSNGTVSHGKGSVTLSGNLSNSGTYTTTSNNASMNFSGTAQTISGAVTSTFRKMTINTGSVVTLAANITVSGNGSQLLVNGTLQPGGSPTFQATVTTLVVNPNGVLKVNAATFAANYSASNVILNAGSIVEYSATAVNQTISHTLTYATLRISGSGIKSLSGNLPALNSSNASEGNIYVNAGTLDLGAYTANRGTSVAGGTISVANGAVLKIGGTNSFPVNYAGNTLSLTSTVEYSGANQTVSAKTYGNLTLSSSGGTALKTMPATALTIAGNLTSTLGHGHCGKFYSSFGCFSKR</sequence>
<name>A0A1V9G230_9BACT</name>
<evidence type="ECO:0000313" key="2">
    <source>
        <dbReference type="EMBL" id="OQP64526.1"/>
    </source>
</evidence>
<accession>A0A1V9G230</accession>
<dbReference type="AlphaFoldDB" id="A0A1V9G230"/>
<proteinExistence type="predicted"/>
<dbReference type="EMBL" id="LWBP01000089">
    <property type="protein sequence ID" value="OQP64526.1"/>
    <property type="molecule type" value="Genomic_DNA"/>
</dbReference>
<evidence type="ECO:0000313" key="3">
    <source>
        <dbReference type="Proteomes" id="UP000192276"/>
    </source>
</evidence>
<dbReference type="OrthoDB" id="602836at2"/>